<dbReference type="InterPro" id="IPR050261">
    <property type="entry name" value="FrsA_esterase"/>
</dbReference>
<gene>
    <name evidence="2" type="ORF">H0484_01365</name>
</gene>
<dbReference type="InterPro" id="IPR029058">
    <property type="entry name" value="AB_hydrolase_fold"/>
</dbReference>
<dbReference type="PANTHER" id="PTHR22946">
    <property type="entry name" value="DIENELACTONE HYDROLASE DOMAIN-CONTAINING PROTEIN-RELATED"/>
    <property type="match status" value="1"/>
</dbReference>
<proteinExistence type="predicted"/>
<dbReference type="Gene3D" id="1.20.1440.110">
    <property type="entry name" value="acylaminoacyl peptidase"/>
    <property type="match status" value="1"/>
</dbReference>
<dbReference type="EMBL" id="JACDXW010000001">
    <property type="protein sequence ID" value="MCB5362403.1"/>
    <property type="molecule type" value="Genomic_DNA"/>
</dbReference>
<sequence length="402" mass="45656">MENKLINEVLDRKEAHYKPYGWHHWPDYPWMSYQFRRALGETQEGGGAISEIFQAGARIDPSDSESWYREWLHIADRNHKRGDAEDSKGHLVTAQNCWLRAVDYYREAEFWLEGEDPRRLQVFDKLEACTEKWGQYLSPKLEKVQVPYLDGKFLYAYFLRSPVNPAAQQPVLMCFGGLDSFKDEMWFMVAHGAIQRGMSVLMVDGPGQGGTIRRHKIVNRHDYEVPVGKCIDYLETRADVDTSRIAMSGSSLGGYYAARAASFEHRLAAVVSHGAIWSVNELWGSADDNHGLAGHIRWVFGAKSMKEAFEKGKDFVLEGVIDKIQCPYLILHGGYDVLGVDQAKKVYDYAKKHGVDVTLDLVGEEETGAEHCQHDNPTLGQERINDWLTDVLGIDQRALLKG</sequence>
<keyword evidence="3" id="KW-1185">Reference proteome</keyword>
<accession>A0ABS8C8R0</accession>
<dbReference type="SUPFAM" id="SSF53474">
    <property type="entry name" value="alpha/beta-Hydrolases"/>
    <property type="match status" value="1"/>
</dbReference>
<dbReference type="Pfam" id="PF06500">
    <property type="entry name" value="FrsA-like"/>
    <property type="match status" value="1"/>
</dbReference>
<comment type="caution">
    <text evidence="2">The sequence shown here is derived from an EMBL/GenBank/DDBJ whole genome shotgun (WGS) entry which is preliminary data.</text>
</comment>
<organism evidence="2 3">
    <name type="scientific">Mesopusillimonas faecipullorum</name>
    <dbReference type="NCBI Taxonomy" id="2755040"/>
    <lineage>
        <taxon>Bacteria</taxon>
        <taxon>Pseudomonadati</taxon>
        <taxon>Pseudomonadota</taxon>
        <taxon>Betaproteobacteria</taxon>
        <taxon>Burkholderiales</taxon>
        <taxon>Alcaligenaceae</taxon>
        <taxon>Mesopusillimonas</taxon>
    </lineage>
</organism>
<keyword evidence="1 2" id="KW-0378">Hydrolase</keyword>
<evidence type="ECO:0000313" key="2">
    <source>
        <dbReference type="EMBL" id="MCB5362403.1"/>
    </source>
</evidence>
<dbReference type="Proteomes" id="UP000776983">
    <property type="component" value="Unassembled WGS sequence"/>
</dbReference>
<evidence type="ECO:0000313" key="3">
    <source>
        <dbReference type="Proteomes" id="UP000776983"/>
    </source>
</evidence>
<dbReference type="RefSeq" id="WP_226952640.1">
    <property type="nucleotide sequence ID" value="NZ_JACDXW010000001.1"/>
</dbReference>
<dbReference type="InterPro" id="IPR010520">
    <property type="entry name" value="FrsA-like"/>
</dbReference>
<protein>
    <submittedName>
        <fullName evidence="2">Alpha/beta hydrolase</fullName>
    </submittedName>
</protein>
<reference evidence="2 3" key="1">
    <citation type="submission" date="2020-07" db="EMBL/GenBank/DDBJ databases">
        <title>Pusillimonas sp. nov., isolated from poultry manure in Taiwan.</title>
        <authorList>
            <person name="Lin S.-Y."/>
            <person name="Tang Y.-S."/>
            <person name="Young C.-C."/>
        </authorList>
    </citation>
    <scope>NUCLEOTIDE SEQUENCE [LARGE SCALE GENOMIC DNA]</scope>
    <source>
        <strain evidence="2 3">CC-YST705</strain>
    </source>
</reference>
<dbReference type="Gene3D" id="3.40.50.1820">
    <property type="entry name" value="alpha/beta hydrolase"/>
    <property type="match status" value="1"/>
</dbReference>
<dbReference type="GO" id="GO:0016787">
    <property type="term" value="F:hydrolase activity"/>
    <property type="evidence" value="ECO:0007669"/>
    <property type="project" value="UniProtKB-KW"/>
</dbReference>
<evidence type="ECO:0000256" key="1">
    <source>
        <dbReference type="ARBA" id="ARBA00022801"/>
    </source>
</evidence>
<name>A0ABS8C8R0_9BURK</name>
<dbReference type="PANTHER" id="PTHR22946:SF12">
    <property type="entry name" value="CONIDIAL PIGMENT BIOSYNTHESIS PROTEIN AYG1 (AFU_ORTHOLOGUE AFUA_2G17550)"/>
    <property type="match status" value="1"/>
</dbReference>